<dbReference type="EMBL" id="GG738920">
    <property type="protein sequence ID" value="EFC37249.1"/>
    <property type="molecule type" value="Genomic_DNA"/>
</dbReference>
<dbReference type="VEuPathDB" id="AmoebaDB:NAEGRDRAFT_74997"/>
<feature type="domain" description="DUF4116" evidence="1">
    <location>
        <begin position="223"/>
        <end position="270"/>
    </location>
</feature>
<reference evidence="2 3" key="1">
    <citation type="journal article" date="2010" name="Cell">
        <title>The genome of Naegleria gruberi illuminates early eukaryotic versatility.</title>
        <authorList>
            <person name="Fritz-Laylin L.K."/>
            <person name="Prochnik S.E."/>
            <person name="Ginger M.L."/>
            <person name="Dacks J.B."/>
            <person name="Carpenter M.L."/>
            <person name="Field M.C."/>
            <person name="Kuo A."/>
            <person name="Paredez A."/>
            <person name="Chapman J."/>
            <person name="Pham J."/>
            <person name="Shu S."/>
            <person name="Neupane R."/>
            <person name="Cipriano M."/>
            <person name="Mancuso J."/>
            <person name="Tu H."/>
            <person name="Salamov A."/>
            <person name="Lindquist E."/>
            <person name="Shapiro H."/>
            <person name="Lucas S."/>
            <person name="Grigoriev I.V."/>
            <person name="Cande W.Z."/>
            <person name="Fulton C."/>
            <person name="Rokhsar D.S."/>
            <person name="Dawson S.C."/>
        </authorList>
    </citation>
    <scope>NUCLEOTIDE SEQUENCE [LARGE SCALE GENOMIC DNA]</scope>
    <source>
        <strain evidence="2 3">NEG-M</strain>
    </source>
</reference>
<dbReference type="InterPro" id="IPR025197">
    <property type="entry name" value="DUF4116"/>
</dbReference>
<organism evidence="3">
    <name type="scientific">Naegleria gruberi</name>
    <name type="common">Amoeba</name>
    <dbReference type="NCBI Taxonomy" id="5762"/>
    <lineage>
        <taxon>Eukaryota</taxon>
        <taxon>Discoba</taxon>
        <taxon>Heterolobosea</taxon>
        <taxon>Tetramitia</taxon>
        <taxon>Eutetramitia</taxon>
        <taxon>Vahlkampfiidae</taxon>
        <taxon>Naegleria</taxon>
    </lineage>
</organism>
<dbReference type="AlphaFoldDB" id="D2W0V8"/>
<dbReference type="InParanoid" id="D2W0V8"/>
<evidence type="ECO:0000313" key="3">
    <source>
        <dbReference type="Proteomes" id="UP000006671"/>
    </source>
</evidence>
<evidence type="ECO:0000313" key="2">
    <source>
        <dbReference type="EMBL" id="EFC37249.1"/>
    </source>
</evidence>
<keyword evidence="3" id="KW-1185">Reference proteome</keyword>
<dbReference type="SUPFAM" id="SSF160631">
    <property type="entry name" value="SMI1/KNR4-like"/>
    <property type="match status" value="1"/>
</dbReference>
<dbReference type="RefSeq" id="XP_002669993.1">
    <property type="nucleotide sequence ID" value="XM_002669947.1"/>
</dbReference>
<name>D2W0V8_NAEGR</name>
<protein>
    <submittedName>
        <fullName evidence="2">Predicted protein</fullName>
    </submittedName>
</protein>
<dbReference type="GeneID" id="8856964"/>
<accession>D2W0V8</accession>
<evidence type="ECO:0000259" key="1">
    <source>
        <dbReference type="Pfam" id="PF13475"/>
    </source>
</evidence>
<gene>
    <name evidence="2" type="ORF">NAEGRDRAFT_74997</name>
</gene>
<dbReference type="InterPro" id="IPR037883">
    <property type="entry name" value="Knr4/Smi1-like_sf"/>
</dbReference>
<sequence length="577" mass="66678">MASQPRVILSPESLAFVYQFLPDDKTRSNFEKTCLKFRNVCLEEEVLDLQRIMELENRYLQSPWSEEGVPEEVIEMVECKIGYKLPFHLREFIKITNGRRINLQEEMDENSKDLMGSHWSWLNAFQDWRFHSPQKVQIGFIDSSTRTMTGGSGLFIDLKSGMLSDGLKSLRMNFKQWMQSSCSGKQVNLFNVQKVLSNEKDLRTLLKQYGYLYEYLTESQKNDKKLINLAIQSYPILQFAPNSIRNEKSIVQLAIKYHTENYTHISDPLKKDKDILKQFIERGSLSSIPSELINNDLILESLKNGSIVDENILRKSTTSDEFLIKLIGIVKPSSNPAVGNFLTQLSKESKLSEKVLKQIIESDPASMSIIGLGDKIQMNKKVALKIFESTLYDNSHSIMLFTNLPKDLQSDKEIAEKAVLSNFDIYPTLDETLKKDRPFNLQLLTNWLKHSNSYSNTFSQLKPLYDFWGQDETFLRLAFNTSPEFVIDFPKLLAESFINSLQCHFGKLSFGEILKIESPYEAYRLAVRRNKSHPAHDLVEAKDTLKDIRMALPKEDDPETLADIRQSLLSSVWYDYW</sequence>
<proteinExistence type="predicted"/>
<dbReference type="Pfam" id="PF13475">
    <property type="entry name" value="DUF4116"/>
    <property type="match status" value="1"/>
</dbReference>
<dbReference type="KEGG" id="ngr:NAEGRDRAFT_74997"/>
<dbReference type="Proteomes" id="UP000006671">
    <property type="component" value="Unassembled WGS sequence"/>
</dbReference>